<keyword evidence="2" id="KW-1185">Reference proteome</keyword>
<dbReference type="Proteomes" id="UP000273054">
    <property type="component" value="Segment"/>
</dbReference>
<reference evidence="1" key="1">
    <citation type="submission" date="2018-03" db="EMBL/GenBank/DDBJ databases">
        <authorList>
            <consortium name="Urmite Genomes"/>
        </authorList>
    </citation>
    <scope>NUCLEOTIDE SEQUENCE [LARGE SCALE GENOMIC DNA]</scope>
    <source>
        <strain evidence="1">IHUMI-27.7</strain>
    </source>
</reference>
<accession>A0A2R8FD71</accession>
<dbReference type="EMBL" id="LT994651">
    <property type="protein sequence ID" value="SPN78957.1"/>
    <property type="molecule type" value="Genomic_DNA"/>
</dbReference>
<organism evidence="1">
    <name type="scientific">Brazilian cedratvirus IHUMI</name>
    <dbReference type="NCBI Taxonomy" id="2126980"/>
    <lineage>
        <taxon>Viruses</taxon>
        <taxon>Pithoviruses</taxon>
        <taxon>Orthocedratvirinae</taxon>
        <taxon>Alphacedratvirus</taxon>
        <taxon>Alphacedratvirus brasiliense</taxon>
    </lineage>
</organism>
<proteinExistence type="predicted"/>
<evidence type="ECO:0000313" key="1">
    <source>
        <dbReference type="EMBL" id="SPN78957.1"/>
    </source>
</evidence>
<sequence length="63" mass="8006">LYNEHAYLEDFWRVYINDKHRKENRFIACKYCVEGYQEVFTYHPQGWRERNYDSCNYEHAHLR</sequence>
<gene>
    <name evidence="1" type="ORF">BRZCDTV_83</name>
</gene>
<feature type="non-terminal residue" evidence="1">
    <location>
        <position position="1"/>
    </location>
</feature>
<evidence type="ECO:0000313" key="2">
    <source>
        <dbReference type="Proteomes" id="UP000273054"/>
    </source>
</evidence>
<name>A0A2R8FD71_9VIRU</name>
<protein>
    <submittedName>
        <fullName evidence="1">Uncharacterized protein</fullName>
    </submittedName>
</protein>